<dbReference type="AlphaFoldDB" id="F2JQU8"/>
<reference evidence="1 2" key="1">
    <citation type="journal article" date="2011" name="J. Bacteriol.">
        <title>Complete genome sequence of the cellulose-degrading bacterium Cellulosilyticum lentocellum.</title>
        <authorList>
            <consortium name="US DOE Joint Genome Institute"/>
            <person name="Miller D.A."/>
            <person name="Suen G."/>
            <person name="Bruce D."/>
            <person name="Copeland A."/>
            <person name="Cheng J.F."/>
            <person name="Detter C."/>
            <person name="Goodwin L.A."/>
            <person name="Han C.S."/>
            <person name="Hauser L.J."/>
            <person name="Land M.L."/>
            <person name="Lapidus A."/>
            <person name="Lucas S."/>
            <person name="Meincke L."/>
            <person name="Pitluck S."/>
            <person name="Tapia R."/>
            <person name="Teshima H."/>
            <person name="Woyke T."/>
            <person name="Fox B.G."/>
            <person name="Angert E.R."/>
            <person name="Currie C.R."/>
        </authorList>
    </citation>
    <scope>NUCLEOTIDE SEQUENCE [LARGE SCALE GENOMIC DNA]</scope>
    <source>
        <strain evidence="2">ATCC 49066 / DSM 5427 / NCIMB 11756 / RHM5</strain>
    </source>
</reference>
<dbReference type="EMBL" id="CP002582">
    <property type="protein sequence ID" value="ADZ82693.1"/>
    <property type="molecule type" value="Genomic_DNA"/>
</dbReference>
<evidence type="ECO:0000313" key="1">
    <source>
        <dbReference type="EMBL" id="ADZ82693.1"/>
    </source>
</evidence>
<accession>F2JQU8</accession>
<dbReference type="Proteomes" id="UP000008467">
    <property type="component" value="Chromosome"/>
</dbReference>
<evidence type="ECO:0000313" key="2">
    <source>
        <dbReference type="Proteomes" id="UP000008467"/>
    </source>
</evidence>
<gene>
    <name evidence="1" type="ordered locus">Clole_0961</name>
</gene>
<dbReference type="RefSeq" id="WP_013655993.1">
    <property type="nucleotide sequence ID" value="NC_015275.1"/>
</dbReference>
<dbReference type="eggNOG" id="ENOG502ZUF0">
    <property type="taxonomic scope" value="Bacteria"/>
</dbReference>
<keyword evidence="2" id="KW-1185">Reference proteome</keyword>
<dbReference type="STRING" id="642492.Clole_0961"/>
<sequence length="76" mass="8785">MEAFLKFFNSIADDNGFNLEVYYSSIVDWSIKVGYKCTNKNHGETVIDVQDCDMEFAFAKAQVQLKEWMIKNKGGY</sequence>
<dbReference type="HOGENOM" id="CLU_2666202_0_0_9"/>
<proteinExistence type="predicted"/>
<protein>
    <submittedName>
        <fullName evidence="1">Uncharacterized protein</fullName>
    </submittedName>
</protein>
<name>F2JQU8_CELLD</name>
<dbReference type="KEGG" id="cle:Clole_0961"/>
<organism evidence="1 2">
    <name type="scientific">Cellulosilyticum lentocellum (strain ATCC 49066 / DSM 5427 / NCIMB 11756 / RHM5)</name>
    <name type="common">Clostridium lentocellum</name>
    <dbReference type="NCBI Taxonomy" id="642492"/>
    <lineage>
        <taxon>Bacteria</taxon>
        <taxon>Bacillati</taxon>
        <taxon>Bacillota</taxon>
        <taxon>Clostridia</taxon>
        <taxon>Lachnospirales</taxon>
        <taxon>Cellulosilyticaceae</taxon>
        <taxon>Cellulosilyticum</taxon>
    </lineage>
</organism>